<accession>A0ABV3NPR5</accession>
<protein>
    <recommendedName>
        <fullName evidence="3">Flagellar protein FliT</fullName>
    </recommendedName>
</protein>
<dbReference type="EMBL" id="JBFMVT010000002">
    <property type="protein sequence ID" value="MEW7311528.1"/>
    <property type="molecule type" value="Genomic_DNA"/>
</dbReference>
<reference evidence="1 2" key="1">
    <citation type="submission" date="2024-07" db="EMBL/GenBank/DDBJ databases">
        <authorList>
            <person name="Wang L."/>
        </authorList>
    </citation>
    <scope>NUCLEOTIDE SEQUENCE [LARGE SCALE GENOMIC DNA]</scope>
    <source>
        <strain evidence="1 2">WL359</strain>
    </source>
</reference>
<sequence length="105" mass="12339">MDDLQLLDWQTRALAAAGKRQDWERIQQLDSDIAASLVSMHGREISDQKREAMRTLQQVHSYVHQMVRHKRDELSKEMLQQRNQREGALSYAVFMDQEEGQVVNE</sequence>
<proteinExistence type="predicted"/>
<evidence type="ECO:0008006" key="3">
    <source>
        <dbReference type="Google" id="ProtNLM"/>
    </source>
</evidence>
<name>A0ABV3NPR5_9ENTR</name>
<dbReference type="Proteomes" id="UP001555342">
    <property type="component" value="Unassembled WGS sequence"/>
</dbReference>
<evidence type="ECO:0000313" key="2">
    <source>
        <dbReference type="Proteomes" id="UP001555342"/>
    </source>
</evidence>
<dbReference type="RefSeq" id="WP_367593868.1">
    <property type="nucleotide sequence ID" value="NZ_JBFMVT010000002.1"/>
</dbReference>
<organism evidence="1 2">
    <name type="scientific">Buttiauxella gaviniae</name>
    <dbReference type="NCBI Taxonomy" id="82990"/>
    <lineage>
        <taxon>Bacteria</taxon>
        <taxon>Pseudomonadati</taxon>
        <taxon>Pseudomonadota</taxon>
        <taxon>Gammaproteobacteria</taxon>
        <taxon>Enterobacterales</taxon>
        <taxon>Enterobacteriaceae</taxon>
        <taxon>Buttiauxella</taxon>
    </lineage>
</organism>
<keyword evidence="2" id="KW-1185">Reference proteome</keyword>
<gene>
    <name evidence="1" type="ORF">AB1E22_02130</name>
</gene>
<comment type="caution">
    <text evidence="1">The sequence shown here is derived from an EMBL/GenBank/DDBJ whole genome shotgun (WGS) entry which is preliminary data.</text>
</comment>
<evidence type="ECO:0000313" key="1">
    <source>
        <dbReference type="EMBL" id="MEW7311528.1"/>
    </source>
</evidence>